<dbReference type="InterPro" id="IPR013587">
    <property type="entry name" value="Nitrate/nitrite_sensing"/>
</dbReference>
<dbReference type="SUPFAM" id="SSF58104">
    <property type="entry name" value="Methyl-accepting chemotaxis protein (MCP) signaling domain"/>
    <property type="match status" value="1"/>
</dbReference>
<accession>A0A9J7B0B6</accession>
<dbReference type="SUPFAM" id="SSF141371">
    <property type="entry name" value="PilZ domain-like"/>
    <property type="match status" value="1"/>
</dbReference>
<dbReference type="PROSITE" id="PS50906">
    <property type="entry name" value="NIT"/>
    <property type="match status" value="1"/>
</dbReference>
<dbReference type="Gene3D" id="6.10.340.10">
    <property type="match status" value="1"/>
</dbReference>
<feature type="coiled-coil region" evidence="6">
    <location>
        <begin position="381"/>
        <end position="413"/>
    </location>
</feature>
<dbReference type="PANTHER" id="PTHR32089">
    <property type="entry name" value="METHYL-ACCEPTING CHEMOTAXIS PROTEIN MCPB"/>
    <property type="match status" value="1"/>
</dbReference>
<dbReference type="PRINTS" id="PR00260">
    <property type="entry name" value="CHEMTRNSDUCR"/>
</dbReference>
<evidence type="ECO:0000313" key="12">
    <source>
        <dbReference type="EMBL" id="UUX51133.1"/>
    </source>
</evidence>
<evidence type="ECO:0000256" key="1">
    <source>
        <dbReference type="ARBA" id="ARBA00004429"/>
    </source>
</evidence>
<organism evidence="12 13">
    <name type="scientific">Nisaea acidiphila</name>
    <dbReference type="NCBI Taxonomy" id="1862145"/>
    <lineage>
        <taxon>Bacteria</taxon>
        <taxon>Pseudomonadati</taxon>
        <taxon>Pseudomonadota</taxon>
        <taxon>Alphaproteobacteria</taxon>
        <taxon>Rhodospirillales</taxon>
        <taxon>Thalassobaculaceae</taxon>
        <taxon>Nisaea</taxon>
    </lineage>
</organism>
<proteinExistence type="inferred from homology"/>
<evidence type="ECO:0000313" key="13">
    <source>
        <dbReference type="Proteomes" id="UP001060336"/>
    </source>
</evidence>
<dbReference type="InterPro" id="IPR004089">
    <property type="entry name" value="MCPsignal_dom"/>
</dbReference>
<feature type="domain" description="T-SNARE coiled-coil homology" evidence="9">
    <location>
        <begin position="583"/>
        <end position="645"/>
    </location>
</feature>
<keyword evidence="2" id="KW-1003">Cell membrane</keyword>
<dbReference type="PROSITE" id="PS50192">
    <property type="entry name" value="T_SNARE"/>
    <property type="match status" value="1"/>
</dbReference>
<dbReference type="GO" id="GO:0035438">
    <property type="term" value="F:cyclic-di-GMP binding"/>
    <property type="evidence" value="ECO:0007669"/>
    <property type="project" value="InterPro"/>
</dbReference>
<reference evidence="12" key="1">
    <citation type="submission" date="2022-08" db="EMBL/GenBank/DDBJ databases">
        <title>Nisaea acidiphila sp. nov., isolated from a marine algal debris and emended description of the genus Nisaea Urios et al. 2008.</title>
        <authorList>
            <person name="Kwon K."/>
        </authorList>
    </citation>
    <scope>NUCLEOTIDE SEQUENCE</scope>
    <source>
        <strain evidence="12">MEBiC11861</strain>
    </source>
</reference>
<dbReference type="InterPro" id="IPR004090">
    <property type="entry name" value="Chemotax_Me-accpt_rcpt"/>
</dbReference>
<dbReference type="Gene3D" id="1.10.287.950">
    <property type="entry name" value="Methyl-accepting chemotaxis protein"/>
    <property type="match status" value="1"/>
</dbReference>
<dbReference type="KEGG" id="naci:NUH88_05440"/>
<evidence type="ECO:0000259" key="9">
    <source>
        <dbReference type="PROSITE" id="PS50192"/>
    </source>
</evidence>
<keyword evidence="3 5" id="KW-0807">Transducer</keyword>
<dbReference type="SMART" id="SM00304">
    <property type="entry name" value="HAMP"/>
    <property type="match status" value="1"/>
</dbReference>
<keyword evidence="7" id="KW-0472">Membrane</keyword>
<protein>
    <submittedName>
        <fullName evidence="12">Nitrate- and nitrite sensing domain-containing protein</fullName>
    </submittedName>
</protein>
<dbReference type="GO" id="GO:0004888">
    <property type="term" value="F:transmembrane signaling receptor activity"/>
    <property type="evidence" value="ECO:0007669"/>
    <property type="project" value="InterPro"/>
</dbReference>
<comment type="subcellular location">
    <subcellularLocation>
        <location evidence="1">Cell inner membrane</location>
        <topology evidence="1">Multi-pass membrane protein</topology>
    </subcellularLocation>
</comment>
<evidence type="ECO:0000256" key="7">
    <source>
        <dbReference type="SAM" id="Phobius"/>
    </source>
</evidence>
<dbReference type="AlphaFoldDB" id="A0A9J7B0B6"/>
<evidence type="ECO:0000256" key="4">
    <source>
        <dbReference type="ARBA" id="ARBA00029447"/>
    </source>
</evidence>
<evidence type="ECO:0000256" key="3">
    <source>
        <dbReference type="ARBA" id="ARBA00023224"/>
    </source>
</evidence>
<dbReference type="GO" id="GO:0006935">
    <property type="term" value="P:chemotaxis"/>
    <property type="evidence" value="ECO:0007669"/>
    <property type="project" value="InterPro"/>
</dbReference>
<dbReference type="Gene3D" id="2.40.10.220">
    <property type="entry name" value="predicted glycosyltransferase like domains"/>
    <property type="match status" value="1"/>
</dbReference>
<dbReference type="InterPro" id="IPR009875">
    <property type="entry name" value="PilZ_domain"/>
</dbReference>
<dbReference type="PROSITE" id="PS50885">
    <property type="entry name" value="HAMP"/>
    <property type="match status" value="1"/>
</dbReference>
<keyword evidence="7" id="KW-0812">Transmembrane</keyword>
<feature type="domain" description="Methyl-accepting transducer" evidence="8">
    <location>
        <begin position="417"/>
        <end position="657"/>
    </location>
</feature>
<dbReference type="InterPro" id="IPR000727">
    <property type="entry name" value="T_SNARE_dom"/>
</dbReference>
<gene>
    <name evidence="12" type="ORF">NUH88_05440</name>
</gene>
<dbReference type="EMBL" id="CP102480">
    <property type="protein sequence ID" value="UUX51133.1"/>
    <property type="molecule type" value="Genomic_DNA"/>
</dbReference>
<evidence type="ECO:0000259" key="10">
    <source>
        <dbReference type="PROSITE" id="PS50885"/>
    </source>
</evidence>
<dbReference type="Pfam" id="PF07238">
    <property type="entry name" value="PilZ"/>
    <property type="match status" value="1"/>
</dbReference>
<comment type="similarity">
    <text evidence="4">Belongs to the methyl-accepting chemotaxis (MCP) protein family.</text>
</comment>
<keyword evidence="6" id="KW-0175">Coiled coil</keyword>
<dbReference type="Pfam" id="PF00015">
    <property type="entry name" value="MCPsignal"/>
    <property type="match status" value="1"/>
</dbReference>
<name>A0A9J7B0B6_9PROT</name>
<keyword evidence="2" id="KW-0997">Cell inner membrane</keyword>
<feature type="transmembrane region" description="Helical" evidence="7">
    <location>
        <begin position="316"/>
        <end position="335"/>
    </location>
</feature>
<sequence length="781" mass="82611">MDFNKLGVRIALIAVIPLAALAAVTLFLLVMQLGTYNGLKALIPLGELSKRAGALVHELQIERGTSVGLLTGGEGAAQRVAKARGASDGELARFEAFAVEFRKDDSLHGKHLDDVHKALDRAESALANIAAHRKGVDAASVSVAQNVGYYSGVIRELIDIIAIAEEASPDPEISQELLALRALVWAKENAGLERAIGAGVFNTNFGNPALYARFLNFVRGQQIFLHEFEIFAIAGEKEIYDRIVTGPDVEQYEAWKKVLVDLPSSNDTQGIAGVDWFATATKRINLMKQVEVEISDKLLADAQGHIDAQFVEMIQLLLVNLAALVLASVAAWVIIRSTTGPLGRITDTLLAIANGNDNIDIDSQSSGPTEVRSLNRAAGTFLQAARERERLERAAMEQQSRAEEQRAESLRAMANTVEGETSTAAEEIGQRTGELRSAASEMGQSAEQVTGRSESVAAAAHEALANAETVASAAEELTASINEISSQMGHATDIIRDAADLGAGTEQTINELQSAVVRIGEVVTVIRDIAEQTNLLALNATIEAARAGEAGKGFAVVASEVKNLANQTGSSTEEINQQIAEVQTVTETAVRSVSDIIAKVREIEEVAGSVSHAVGEQKNATDEIAHNVAETASASREMTEQITAVTDEADATGRRAAEVATVAEQVAKQVQDLRSTVIASVRSADPNVDRRRDERKGVRIACELRFGGAAVKATVVDLSAGGCRVETDAEIAAGSDGTVSIEGVASGIKCRIASAREGLVNLAFHDGGTNKDAILRATGAV</sequence>
<dbReference type="PROSITE" id="PS50111">
    <property type="entry name" value="CHEMOTAXIS_TRANSDUC_2"/>
    <property type="match status" value="1"/>
</dbReference>
<dbReference type="SMART" id="SM00283">
    <property type="entry name" value="MA"/>
    <property type="match status" value="1"/>
</dbReference>
<evidence type="ECO:0000256" key="6">
    <source>
        <dbReference type="SAM" id="Coils"/>
    </source>
</evidence>
<evidence type="ECO:0000259" key="8">
    <source>
        <dbReference type="PROSITE" id="PS50111"/>
    </source>
</evidence>
<dbReference type="PANTHER" id="PTHR32089:SF112">
    <property type="entry name" value="LYSOZYME-LIKE PROTEIN-RELATED"/>
    <property type="match status" value="1"/>
</dbReference>
<dbReference type="InterPro" id="IPR003660">
    <property type="entry name" value="HAMP_dom"/>
</dbReference>
<keyword evidence="13" id="KW-1185">Reference proteome</keyword>
<feature type="transmembrane region" description="Helical" evidence="7">
    <location>
        <begin position="6"/>
        <end position="30"/>
    </location>
</feature>
<evidence type="ECO:0000259" key="11">
    <source>
        <dbReference type="PROSITE" id="PS50906"/>
    </source>
</evidence>
<dbReference type="InterPro" id="IPR010910">
    <property type="entry name" value="Nitrate/nitrite_sensing_bac"/>
</dbReference>
<feature type="domain" description="NIT" evidence="11">
    <location>
        <begin position="50"/>
        <end position="305"/>
    </location>
</feature>
<feature type="domain" description="HAMP" evidence="10">
    <location>
        <begin position="336"/>
        <end position="390"/>
    </location>
</feature>
<dbReference type="RefSeq" id="WP_257770436.1">
    <property type="nucleotide sequence ID" value="NZ_CP102480.1"/>
</dbReference>
<dbReference type="GO" id="GO:0005886">
    <property type="term" value="C:plasma membrane"/>
    <property type="evidence" value="ECO:0007669"/>
    <property type="project" value="UniProtKB-SubCell"/>
</dbReference>
<dbReference type="Proteomes" id="UP001060336">
    <property type="component" value="Chromosome"/>
</dbReference>
<evidence type="ECO:0000256" key="2">
    <source>
        <dbReference type="ARBA" id="ARBA00022519"/>
    </source>
</evidence>
<dbReference type="GO" id="GO:0007165">
    <property type="term" value="P:signal transduction"/>
    <property type="evidence" value="ECO:0007669"/>
    <property type="project" value="UniProtKB-KW"/>
</dbReference>
<dbReference type="Pfam" id="PF08376">
    <property type="entry name" value="NIT"/>
    <property type="match status" value="1"/>
</dbReference>
<keyword evidence="7" id="KW-1133">Transmembrane helix</keyword>
<evidence type="ECO:0000256" key="5">
    <source>
        <dbReference type="PROSITE-ProRule" id="PRU00284"/>
    </source>
</evidence>